<dbReference type="Proteomes" id="UP000199373">
    <property type="component" value="Unassembled WGS sequence"/>
</dbReference>
<dbReference type="InterPro" id="IPR037682">
    <property type="entry name" value="TonB_C"/>
</dbReference>
<keyword evidence="8" id="KW-1185">Reference proteome</keyword>
<accession>A0A1I0NTY1</accession>
<comment type="subcellular location">
    <subcellularLocation>
        <location evidence="1">Membrane</location>
        <topology evidence="1">Single-pass membrane protein</topology>
    </subcellularLocation>
</comment>
<dbReference type="RefSeq" id="WP_091915526.1">
    <property type="nucleotide sequence ID" value="NZ_FOIQ01000003.1"/>
</dbReference>
<reference evidence="7 8" key="1">
    <citation type="submission" date="2016-10" db="EMBL/GenBank/DDBJ databases">
        <authorList>
            <person name="de Groot N.N."/>
        </authorList>
    </citation>
    <scope>NUCLEOTIDE SEQUENCE [LARGE SCALE GENOMIC DNA]</scope>
    <source>
        <strain evidence="7 8">TC2-24</strain>
    </source>
</reference>
<gene>
    <name evidence="7" type="ORF">SAMN04487850_1351</name>
</gene>
<protein>
    <submittedName>
        <fullName evidence="7">TonB family C-terminal domain-containing protein</fullName>
    </submittedName>
</protein>
<name>A0A1I0NTY1_9BACT</name>
<evidence type="ECO:0000256" key="3">
    <source>
        <dbReference type="ARBA" id="ARBA00022989"/>
    </source>
</evidence>
<dbReference type="GO" id="GO:0016020">
    <property type="term" value="C:membrane"/>
    <property type="evidence" value="ECO:0007669"/>
    <property type="project" value="UniProtKB-SubCell"/>
</dbReference>
<dbReference type="InterPro" id="IPR006260">
    <property type="entry name" value="TonB/TolA_C"/>
</dbReference>
<keyword evidence="3 5" id="KW-1133">Transmembrane helix</keyword>
<dbReference type="Pfam" id="PF03544">
    <property type="entry name" value="TonB_C"/>
    <property type="match status" value="1"/>
</dbReference>
<dbReference type="Gene3D" id="3.30.1150.10">
    <property type="match status" value="1"/>
</dbReference>
<proteinExistence type="predicted"/>
<dbReference type="GO" id="GO:0055085">
    <property type="term" value="P:transmembrane transport"/>
    <property type="evidence" value="ECO:0007669"/>
    <property type="project" value="InterPro"/>
</dbReference>
<evidence type="ECO:0000256" key="2">
    <source>
        <dbReference type="ARBA" id="ARBA00022692"/>
    </source>
</evidence>
<dbReference type="AlphaFoldDB" id="A0A1I0NTY1"/>
<organism evidence="7 8">
    <name type="scientific">Prevotella aff. ruminicola Tc2-24</name>
    <dbReference type="NCBI Taxonomy" id="81582"/>
    <lineage>
        <taxon>Bacteria</taxon>
        <taxon>Pseudomonadati</taxon>
        <taxon>Bacteroidota</taxon>
        <taxon>Bacteroidia</taxon>
        <taxon>Bacteroidales</taxon>
        <taxon>Prevotellaceae</taxon>
        <taxon>Prevotella</taxon>
    </lineage>
</organism>
<dbReference type="SUPFAM" id="SSF74653">
    <property type="entry name" value="TolA/TonB C-terminal domain"/>
    <property type="match status" value="1"/>
</dbReference>
<dbReference type="EMBL" id="FOIQ01000003">
    <property type="protein sequence ID" value="SEW05191.1"/>
    <property type="molecule type" value="Genomic_DNA"/>
</dbReference>
<evidence type="ECO:0000256" key="5">
    <source>
        <dbReference type="SAM" id="Phobius"/>
    </source>
</evidence>
<sequence>MKNYENDVYVIGGKKRVAWLRYAIIVLCIAVGVILIGWFTRDSQEKSGQVTQELKAIEVLPENVMSPKFDGQYDFSEFLKWVSSNLEYPQGLETMDAEVKVSFVVTKEGHLADIMIVSESAQKEFGQQVVKLLKKCPKWDPARMADGTPASISYTLPVKFRAQNAVNE</sequence>
<dbReference type="NCBIfam" id="TIGR01352">
    <property type="entry name" value="tonB_Cterm"/>
    <property type="match status" value="1"/>
</dbReference>
<evidence type="ECO:0000256" key="4">
    <source>
        <dbReference type="ARBA" id="ARBA00023136"/>
    </source>
</evidence>
<keyword evidence="2 5" id="KW-0812">Transmembrane</keyword>
<evidence type="ECO:0000256" key="1">
    <source>
        <dbReference type="ARBA" id="ARBA00004167"/>
    </source>
</evidence>
<evidence type="ECO:0000313" key="8">
    <source>
        <dbReference type="Proteomes" id="UP000199373"/>
    </source>
</evidence>
<keyword evidence="4 5" id="KW-0472">Membrane</keyword>
<feature type="transmembrane region" description="Helical" evidence="5">
    <location>
        <begin position="20"/>
        <end position="39"/>
    </location>
</feature>
<evidence type="ECO:0000259" key="6">
    <source>
        <dbReference type="Pfam" id="PF03544"/>
    </source>
</evidence>
<evidence type="ECO:0000313" key="7">
    <source>
        <dbReference type="EMBL" id="SEW05191.1"/>
    </source>
</evidence>
<feature type="domain" description="TonB C-terminal" evidence="6">
    <location>
        <begin position="87"/>
        <end position="161"/>
    </location>
</feature>